<dbReference type="InterPro" id="IPR004291">
    <property type="entry name" value="Transposase_IS66_central"/>
</dbReference>
<keyword evidence="4" id="KW-1185">Reference proteome</keyword>
<reference evidence="4" key="1">
    <citation type="journal article" date="2019" name="Int. J. Syst. Evol. Microbiol.">
        <title>The Global Catalogue of Microorganisms (GCM) 10K type strain sequencing project: providing services to taxonomists for standard genome sequencing and annotation.</title>
        <authorList>
            <consortium name="The Broad Institute Genomics Platform"/>
            <consortium name="The Broad Institute Genome Sequencing Center for Infectious Disease"/>
            <person name="Wu L."/>
            <person name="Ma J."/>
        </authorList>
    </citation>
    <scope>NUCLEOTIDE SEQUENCE [LARGE SCALE GENOMIC DNA]</scope>
    <source>
        <strain evidence="4">CGMCC 1.15103</strain>
    </source>
</reference>
<dbReference type="Pfam" id="PF03050">
    <property type="entry name" value="DDE_Tnp_IS66"/>
    <property type="match status" value="1"/>
</dbReference>
<dbReference type="EMBL" id="BMHL01000013">
    <property type="protein sequence ID" value="GGC62875.1"/>
    <property type="molecule type" value="Genomic_DNA"/>
</dbReference>
<accession>A0ABQ1NCR7</accession>
<evidence type="ECO:0000259" key="2">
    <source>
        <dbReference type="Pfam" id="PF03050"/>
    </source>
</evidence>
<comment type="caution">
    <text evidence="3">The sequence shown here is derived from an EMBL/GenBank/DDBJ whole genome shotgun (WGS) entry which is preliminary data.</text>
</comment>
<gene>
    <name evidence="3" type="ORF">GCM10011400_58410</name>
</gene>
<evidence type="ECO:0000313" key="3">
    <source>
        <dbReference type="EMBL" id="GGC62875.1"/>
    </source>
</evidence>
<dbReference type="Proteomes" id="UP000602004">
    <property type="component" value="Unassembled WGS sequence"/>
</dbReference>
<feature type="region of interest" description="Disordered" evidence="1">
    <location>
        <begin position="1"/>
        <end position="28"/>
    </location>
</feature>
<sequence length="100" mass="11302">MQSSAATDTSDRLHAIRPSPVTSEPLERTGALYRIEEPIRGKPPEVRPRVSRDRAVPLLEDMKRRFEATLLTLSAKSNTTKAIQYSLNRWPALVYYCSDG</sequence>
<organism evidence="3 4">
    <name type="scientific">Paraburkholderia caffeinilytica</name>
    <dbReference type="NCBI Taxonomy" id="1761016"/>
    <lineage>
        <taxon>Bacteria</taxon>
        <taxon>Pseudomonadati</taxon>
        <taxon>Pseudomonadota</taxon>
        <taxon>Betaproteobacteria</taxon>
        <taxon>Burkholderiales</taxon>
        <taxon>Burkholderiaceae</taxon>
        <taxon>Paraburkholderia</taxon>
    </lineage>
</organism>
<evidence type="ECO:0000256" key="1">
    <source>
        <dbReference type="SAM" id="MobiDB-lite"/>
    </source>
</evidence>
<evidence type="ECO:0000313" key="4">
    <source>
        <dbReference type="Proteomes" id="UP000602004"/>
    </source>
</evidence>
<feature type="domain" description="Transposase IS66 central" evidence="2">
    <location>
        <begin position="17"/>
        <end position="100"/>
    </location>
</feature>
<proteinExistence type="predicted"/>
<protein>
    <recommendedName>
        <fullName evidence="2">Transposase IS66 central domain-containing protein</fullName>
    </recommendedName>
</protein>
<name>A0ABQ1NCR7_9BURK</name>